<gene>
    <name evidence="2" type="ORF">GCM10008066_18530</name>
</gene>
<protein>
    <recommendedName>
        <fullName evidence="1">Lysozyme inhibitor LprI-like N-terminal domain-containing protein</fullName>
    </recommendedName>
</protein>
<accession>A0A8J3ARD7</accession>
<organism evidence="2 3">
    <name type="scientific">Oxalicibacterium faecigallinarum</name>
    <dbReference type="NCBI Taxonomy" id="573741"/>
    <lineage>
        <taxon>Bacteria</taxon>
        <taxon>Pseudomonadati</taxon>
        <taxon>Pseudomonadota</taxon>
        <taxon>Betaproteobacteria</taxon>
        <taxon>Burkholderiales</taxon>
        <taxon>Oxalobacteraceae</taxon>
        <taxon>Oxalicibacterium</taxon>
    </lineage>
</organism>
<dbReference type="Proteomes" id="UP000642180">
    <property type="component" value="Unassembled WGS sequence"/>
</dbReference>
<evidence type="ECO:0000313" key="2">
    <source>
        <dbReference type="EMBL" id="GGI19328.1"/>
    </source>
</evidence>
<evidence type="ECO:0000313" key="3">
    <source>
        <dbReference type="Proteomes" id="UP000642180"/>
    </source>
</evidence>
<feature type="domain" description="Lysozyme inhibitor LprI-like N-terminal" evidence="1">
    <location>
        <begin position="16"/>
        <end position="103"/>
    </location>
</feature>
<name>A0A8J3ARD7_9BURK</name>
<keyword evidence="3" id="KW-1185">Reference proteome</keyword>
<reference evidence="3" key="1">
    <citation type="journal article" date="2019" name="Int. J. Syst. Evol. Microbiol.">
        <title>The Global Catalogue of Microorganisms (GCM) 10K type strain sequencing project: providing services to taxonomists for standard genome sequencing and annotation.</title>
        <authorList>
            <consortium name="The Broad Institute Genomics Platform"/>
            <consortium name="The Broad Institute Genome Sequencing Center for Infectious Disease"/>
            <person name="Wu L."/>
            <person name="Ma J."/>
        </authorList>
    </citation>
    <scope>NUCLEOTIDE SEQUENCE [LARGE SCALE GENOMIC DNA]</scope>
    <source>
        <strain evidence="3">CCM 2767</strain>
    </source>
</reference>
<proteinExistence type="predicted"/>
<dbReference type="AlphaFoldDB" id="A0A8J3ARD7"/>
<evidence type="ECO:0000259" key="1">
    <source>
        <dbReference type="Pfam" id="PF07007"/>
    </source>
</evidence>
<dbReference type="Pfam" id="PF07007">
    <property type="entry name" value="LprI"/>
    <property type="match status" value="1"/>
</dbReference>
<dbReference type="PANTHER" id="PTHR39176:SF1">
    <property type="entry name" value="PERIPLASMIC PROTEIN"/>
    <property type="match status" value="1"/>
</dbReference>
<dbReference type="EMBL" id="BMDI01000001">
    <property type="protein sequence ID" value="GGI19328.1"/>
    <property type="molecule type" value="Genomic_DNA"/>
</dbReference>
<dbReference type="InterPro" id="IPR009739">
    <property type="entry name" value="LprI-like_N"/>
</dbReference>
<comment type="caution">
    <text evidence="2">The sequence shown here is derived from an EMBL/GenBank/DDBJ whole genome shotgun (WGS) entry which is preliminary data.</text>
</comment>
<dbReference type="PANTHER" id="PTHR39176">
    <property type="entry name" value="PERIPLASMIC PROTEIN-RELATED"/>
    <property type="match status" value="1"/>
</dbReference>
<dbReference type="Gene3D" id="1.20.1270.180">
    <property type="match status" value="1"/>
</dbReference>
<sequence length="115" mass="12961">MALDAETQEALKDCNKTQLSMNICASHRYAQADKALNQQYRVTMNSKDVKGKQRLRNAQRAWVQFRDKDCLASIGPRDASGSIWPLLQYTCLADHTEQRIESLKLQACGLEGCAK</sequence>